<dbReference type="CDD" id="cd15491">
    <property type="entry name" value="selB_III"/>
    <property type="match status" value="1"/>
</dbReference>
<dbReference type="Proteomes" id="UP000230956">
    <property type="component" value="Unassembled WGS sequence"/>
</dbReference>
<protein>
    <recommendedName>
        <fullName evidence="2">Selenocysteine-specific elongation factor</fullName>
    </recommendedName>
    <alternativeName>
        <fullName evidence="8">SelB translation factor</fullName>
    </alternativeName>
</protein>
<gene>
    <name evidence="10" type="primary">selB</name>
    <name evidence="10" type="ORF">COY37_08275</name>
</gene>
<dbReference type="InterPro" id="IPR057335">
    <property type="entry name" value="Beta-barrel_SelB"/>
</dbReference>
<name>A0A2M7T6K3_9ACTN</name>
<dbReference type="InterPro" id="IPR004161">
    <property type="entry name" value="EFTu-like_2"/>
</dbReference>
<evidence type="ECO:0000259" key="9">
    <source>
        <dbReference type="PROSITE" id="PS51722"/>
    </source>
</evidence>
<dbReference type="InterPro" id="IPR005225">
    <property type="entry name" value="Small_GTP-bd"/>
</dbReference>
<dbReference type="GO" id="GO:0001514">
    <property type="term" value="P:selenocysteine incorporation"/>
    <property type="evidence" value="ECO:0007669"/>
    <property type="project" value="InterPro"/>
</dbReference>
<dbReference type="CDD" id="cd04171">
    <property type="entry name" value="SelB"/>
    <property type="match status" value="1"/>
</dbReference>
<dbReference type="SUPFAM" id="SSF50465">
    <property type="entry name" value="EF-Tu/eEF-1alpha/eIF2-gamma C-terminal domain"/>
    <property type="match status" value="1"/>
</dbReference>
<evidence type="ECO:0000256" key="5">
    <source>
        <dbReference type="ARBA" id="ARBA00022917"/>
    </source>
</evidence>
<dbReference type="InterPro" id="IPR004535">
    <property type="entry name" value="Transl_elong_SelB"/>
</dbReference>
<dbReference type="InterPro" id="IPR050055">
    <property type="entry name" value="EF-Tu_GTPase"/>
</dbReference>
<dbReference type="Pfam" id="PF03144">
    <property type="entry name" value="GTP_EFTU_D2"/>
    <property type="match status" value="1"/>
</dbReference>
<keyword evidence="10" id="KW-0251">Elongation factor</keyword>
<keyword evidence="3" id="KW-0963">Cytoplasm</keyword>
<dbReference type="InterPro" id="IPR000795">
    <property type="entry name" value="T_Tr_GTP-bd_dom"/>
</dbReference>
<evidence type="ECO:0000256" key="8">
    <source>
        <dbReference type="ARBA" id="ARBA00031615"/>
    </source>
</evidence>
<accession>A0A2M7T6K3</accession>
<dbReference type="Gene3D" id="1.10.10.10">
    <property type="entry name" value="Winged helix-like DNA-binding domain superfamily/Winged helix DNA-binding domain"/>
    <property type="match status" value="1"/>
</dbReference>
<dbReference type="InterPro" id="IPR036388">
    <property type="entry name" value="WH-like_DNA-bd_sf"/>
</dbReference>
<evidence type="ECO:0000313" key="11">
    <source>
        <dbReference type="Proteomes" id="UP000230956"/>
    </source>
</evidence>
<dbReference type="Pfam" id="PF25461">
    <property type="entry name" value="Beta-barrel_SelB"/>
    <property type="match status" value="1"/>
</dbReference>
<dbReference type="PROSITE" id="PS00301">
    <property type="entry name" value="G_TR_1"/>
    <property type="match status" value="1"/>
</dbReference>
<keyword evidence="4" id="KW-0547">Nucleotide-binding</keyword>
<sequence length="633" mass="70570">MKQLILGTAGHIDHGKTTLIKALTGIDTDRLEEEKKRGISIELGFASLELPSGQKLGVIDVPGHERFVKNMLAGATGIDIVMLVVAADDSVMPQTEEHLAIVDLLGIQEGVVALTKADIVDEEWLPLVEDEIRKVLAKTSLKDAPIVPVSGKTGMGLDELRTTLDTIARRIQPRKDRSPFRLPIDRVFSMSGAGTVITGTLWSGEIHADERAHVYPVNKEVRIRSIQVHGTKMDTAIAGQRVALNLVGLDKDDIERGAVVLAPGFLSPSYMFDATLKLLESAPKELKNRARIRLHHGTSEVLGRVVLTDREVLMPGDTAFVQFRLESPVVPKYGDKFVIRSYSPIQTIGGGRVLDSHPVKYRASHKNFGERCRLLSAGDSEAIVRLFLNETRGFMTAKQLWVRSELDEDQIRESLTALVNGGEITSIVIDKQDNYVLKSTFDTHIKSFERYLNDNFKKNPLNPWLSKQIIKSQLFDWMSDKEFDTFVVYLQKAGKIVVDKAQIADAKAQVTVGKEDEKLLASITKKIVDGKYGPPETTWLAKEMGMDLKKLNSLADLLVREHKLVRIAPNMYFDAALIEEAKAEIKKNFSGKQVSPADVRQMLDTSRKYIIPLLNYFDMVGVTKRVGETRIVR</sequence>
<dbReference type="SUPFAM" id="SSF46785">
    <property type="entry name" value="Winged helix' DNA-binding domain"/>
    <property type="match status" value="2"/>
</dbReference>
<dbReference type="PANTHER" id="PTHR43721">
    <property type="entry name" value="ELONGATION FACTOR TU-RELATED"/>
    <property type="match status" value="1"/>
</dbReference>
<feature type="domain" description="Tr-type G" evidence="9">
    <location>
        <begin position="1"/>
        <end position="174"/>
    </location>
</feature>
<keyword evidence="5" id="KW-0648">Protein biosynthesis</keyword>
<organism evidence="10 11">
    <name type="scientific">Candidatus Aquicultor secundus</name>
    <dbReference type="NCBI Taxonomy" id="1973895"/>
    <lineage>
        <taxon>Bacteria</taxon>
        <taxon>Bacillati</taxon>
        <taxon>Actinomycetota</taxon>
        <taxon>Candidatus Aquicultoria</taxon>
        <taxon>Candidatus Aquicultorales</taxon>
        <taxon>Candidatus Aquicultoraceae</taxon>
        <taxon>Candidatus Aquicultor</taxon>
    </lineage>
</organism>
<evidence type="ECO:0000256" key="3">
    <source>
        <dbReference type="ARBA" id="ARBA00022490"/>
    </source>
</evidence>
<evidence type="ECO:0000313" key="10">
    <source>
        <dbReference type="EMBL" id="PIZ36571.1"/>
    </source>
</evidence>
<dbReference type="EMBL" id="PFNG01000196">
    <property type="protein sequence ID" value="PIZ36571.1"/>
    <property type="molecule type" value="Genomic_DNA"/>
</dbReference>
<dbReference type="GO" id="GO:0005525">
    <property type="term" value="F:GTP binding"/>
    <property type="evidence" value="ECO:0007669"/>
    <property type="project" value="UniProtKB-KW"/>
</dbReference>
<dbReference type="SUPFAM" id="SSF52540">
    <property type="entry name" value="P-loop containing nucleoside triphosphate hydrolases"/>
    <property type="match status" value="1"/>
</dbReference>
<dbReference type="Gene3D" id="1.10.10.2770">
    <property type="match status" value="1"/>
</dbReference>
<dbReference type="CDD" id="cd03696">
    <property type="entry name" value="SelB_II"/>
    <property type="match status" value="1"/>
</dbReference>
<dbReference type="Pfam" id="PF00009">
    <property type="entry name" value="GTP_EFTU"/>
    <property type="match status" value="1"/>
</dbReference>
<dbReference type="NCBIfam" id="TIGR00231">
    <property type="entry name" value="small_GTP"/>
    <property type="match status" value="1"/>
</dbReference>
<comment type="subcellular location">
    <subcellularLocation>
        <location evidence="1">Cytoplasm</location>
    </subcellularLocation>
</comment>
<dbReference type="PRINTS" id="PR00315">
    <property type="entry name" value="ELONGATNFCT"/>
</dbReference>
<dbReference type="SUPFAM" id="SSF50447">
    <property type="entry name" value="Translation proteins"/>
    <property type="match status" value="1"/>
</dbReference>
<reference evidence="11" key="1">
    <citation type="submission" date="2017-09" db="EMBL/GenBank/DDBJ databases">
        <title>Depth-based differentiation of microbial function through sediment-hosted aquifers and enrichment of novel symbionts in the deep terrestrial subsurface.</title>
        <authorList>
            <person name="Probst A.J."/>
            <person name="Ladd B."/>
            <person name="Jarett J.K."/>
            <person name="Geller-Mcgrath D.E."/>
            <person name="Sieber C.M.K."/>
            <person name="Emerson J.B."/>
            <person name="Anantharaman K."/>
            <person name="Thomas B.C."/>
            <person name="Malmstrom R."/>
            <person name="Stieglmeier M."/>
            <person name="Klingl A."/>
            <person name="Woyke T."/>
            <person name="Ryan C.M."/>
            <person name="Banfield J.F."/>
        </authorList>
    </citation>
    <scope>NUCLEOTIDE SEQUENCE [LARGE SCALE GENOMIC DNA]</scope>
</reference>
<dbReference type="InterPro" id="IPR036390">
    <property type="entry name" value="WH_DNA-bd_sf"/>
</dbReference>
<keyword evidence="6" id="KW-0342">GTP-binding</keyword>
<dbReference type="Gene3D" id="3.40.50.300">
    <property type="entry name" value="P-loop containing nucleotide triphosphate hydrolases"/>
    <property type="match status" value="1"/>
</dbReference>
<evidence type="ECO:0000256" key="1">
    <source>
        <dbReference type="ARBA" id="ARBA00004496"/>
    </source>
</evidence>
<dbReference type="Pfam" id="PF09107">
    <property type="entry name" value="WHD_3rd_SelB"/>
    <property type="match status" value="1"/>
</dbReference>
<dbReference type="InterPro" id="IPR031157">
    <property type="entry name" value="G_TR_CS"/>
</dbReference>
<dbReference type="GO" id="GO:0003746">
    <property type="term" value="F:translation elongation factor activity"/>
    <property type="evidence" value="ECO:0007669"/>
    <property type="project" value="UniProtKB-KW"/>
</dbReference>
<comment type="caution">
    <text evidence="10">The sequence shown here is derived from an EMBL/GenBank/DDBJ whole genome shotgun (WGS) entry which is preliminary data.</text>
</comment>
<dbReference type="PANTHER" id="PTHR43721:SF22">
    <property type="entry name" value="ELONGATION FACTOR TU, MITOCHONDRIAL"/>
    <property type="match status" value="1"/>
</dbReference>
<evidence type="ECO:0000256" key="7">
    <source>
        <dbReference type="ARBA" id="ARBA00025526"/>
    </source>
</evidence>
<evidence type="ECO:0000256" key="2">
    <source>
        <dbReference type="ARBA" id="ARBA00015953"/>
    </source>
</evidence>
<dbReference type="NCBIfam" id="TIGR00475">
    <property type="entry name" value="selB"/>
    <property type="match status" value="1"/>
</dbReference>
<dbReference type="FunFam" id="3.40.50.300:FF:001064">
    <property type="entry name" value="Selenocysteine-specific translation elongation factor"/>
    <property type="match status" value="1"/>
</dbReference>
<evidence type="ECO:0000256" key="6">
    <source>
        <dbReference type="ARBA" id="ARBA00023134"/>
    </source>
</evidence>
<dbReference type="GO" id="GO:0003723">
    <property type="term" value="F:RNA binding"/>
    <property type="evidence" value="ECO:0007669"/>
    <property type="project" value="InterPro"/>
</dbReference>
<dbReference type="PROSITE" id="PS51722">
    <property type="entry name" value="G_TR_2"/>
    <property type="match status" value="1"/>
</dbReference>
<dbReference type="AlphaFoldDB" id="A0A2M7T6K3"/>
<comment type="function">
    <text evidence="7">Translation factor necessary for the incorporation of selenocysteine into proteins. It probably replaces EF-Tu for the insertion of selenocysteine directed by the UGA codon. SelB binds GTP and GDP.</text>
</comment>
<dbReference type="InterPro" id="IPR009001">
    <property type="entry name" value="Transl_elong_EF1A/Init_IF2_C"/>
</dbReference>
<dbReference type="RefSeq" id="WP_286677933.1">
    <property type="nucleotide sequence ID" value="NZ_MNXI01000046.1"/>
</dbReference>
<proteinExistence type="predicted"/>
<dbReference type="GO" id="GO:0005829">
    <property type="term" value="C:cytosol"/>
    <property type="evidence" value="ECO:0007669"/>
    <property type="project" value="TreeGrafter"/>
</dbReference>
<dbReference type="InterPro" id="IPR009000">
    <property type="entry name" value="Transl_B-barrel_sf"/>
</dbReference>
<dbReference type="InterPro" id="IPR015191">
    <property type="entry name" value="SelB_WHD4"/>
</dbReference>
<dbReference type="Gene3D" id="2.40.30.10">
    <property type="entry name" value="Translation factors"/>
    <property type="match status" value="2"/>
</dbReference>
<dbReference type="InterPro" id="IPR027417">
    <property type="entry name" value="P-loop_NTPase"/>
</dbReference>
<dbReference type="GO" id="GO:0003924">
    <property type="term" value="F:GTPase activity"/>
    <property type="evidence" value="ECO:0007669"/>
    <property type="project" value="InterPro"/>
</dbReference>
<evidence type="ECO:0000256" key="4">
    <source>
        <dbReference type="ARBA" id="ARBA00022741"/>
    </source>
</evidence>